<dbReference type="PANTHER" id="PTHR42966:SF1">
    <property type="entry name" value="SIALIC ACID SYNTHASE"/>
    <property type="match status" value="1"/>
</dbReference>
<dbReference type="InterPro" id="IPR051690">
    <property type="entry name" value="PseI-like"/>
</dbReference>
<dbReference type="CDD" id="cd11615">
    <property type="entry name" value="SAF_NeuB_like"/>
    <property type="match status" value="1"/>
</dbReference>
<dbReference type="Gene3D" id="3.20.20.70">
    <property type="entry name" value="Aldolase class I"/>
    <property type="match status" value="1"/>
</dbReference>
<dbReference type="STRING" id="349521.HCH_05266"/>
<dbReference type="PROSITE" id="PS50844">
    <property type="entry name" value="AFP_LIKE"/>
    <property type="match status" value="1"/>
</dbReference>
<dbReference type="eggNOG" id="COG2089">
    <property type="taxonomic scope" value="Bacteria"/>
</dbReference>
<dbReference type="InterPro" id="IPR013132">
    <property type="entry name" value="PseI/NeuA/B-like_N"/>
</dbReference>
<organism evidence="2 3">
    <name type="scientific">Hahella chejuensis (strain KCTC 2396)</name>
    <dbReference type="NCBI Taxonomy" id="349521"/>
    <lineage>
        <taxon>Bacteria</taxon>
        <taxon>Pseudomonadati</taxon>
        <taxon>Pseudomonadota</taxon>
        <taxon>Gammaproteobacteria</taxon>
        <taxon>Oceanospirillales</taxon>
        <taxon>Hahellaceae</taxon>
        <taxon>Hahella</taxon>
    </lineage>
</organism>
<dbReference type="GO" id="GO:0016051">
    <property type="term" value="P:carbohydrate biosynthetic process"/>
    <property type="evidence" value="ECO:0007669"/>
    <property type="project" value="InterPro"/>
</dbReference>
<evidence type="ECO:0000259" key="1">
    <source>
        <dbReference type="PROSITE" id="PS50844"/>
    </source>
</evidence>
<evidence type="ECO:0000313" key="3">
    <source>
        <dbReference type="Proteomes" id="UP000000238"/>
    </source>
</evidence>
<dbReference type="HOGENOM" id="CLU_040465_0_1_6"/>
<dbReference type="AlphaFoldDB" id="Q2SBN4"/>
<sequence>MSKEFSIGSFIPTFLSPYIIAEIGVNHEGSLEKAKNLILDAKEAGAHAAKFQTYKAEKLSAKHSPAYWDTSKEKTQSQYKLFQKYDSFGKEEYIELSLFCNKIGIDFLSTPFDLESVDFLSSLMPAFKLASADITNLPLLRKIGACRKPVIVSTGAASIPEIAFAVEELERSGAIQVALLHCVLNYPTAVEHAQLSMIPYLSRIFQHHCIGYSDHVTPFKGMPALEVAAMSGALIIEKHFTYDKSLPGNDHYHAMDKTDLKNFVSNLIVYRNLYGNGVKDLTLEQSARANARRSIYASRDINAGETITENDIIAKRPGLGISPIFWDQVIGKKMRTSINNDEPLTWPHFE</sequence>
<dbReference type="SUPFAM" id="SSF51569">
    <property type="entry name" value="Aldolase"/>
    <property type="match status" value="1"/>
</dbReference>
<dbReference type="Pfam" id="PF03102">
    <property type="entry name" value="NeuB"/>
    <property type="match status" value="1"/>
</dbReference>
<dbReference type="GO" id="GO:0047444">
    <property type="term" value="F:N-acylneuraminate-9-phosphate synthase activity"/>
    <property type="evidence" value="ECO:0007669"/>
    <property type="project" value="TreeGrafter"/>
</dbReference>
<keyword evidence="3" id="KW-1185">Reference proteome</keyword>
<dbReference type="SMART" id="SM00858">
    <property type="entry name" value="SAF"/>
    <property type="match status" value="1"/>
</dbReference>
<evidence type="ECO:0000313" key="2">
    <source>
        <dbReference type="EMBL" id="ABC31940.1"/>
    </source>
</evidence>
<proteinExistence type="predicted"/>
<dbReference type="InterPro" id="IPR013785">
    <property type="entry name" value="Aldolase_TIM"/>
</dbReference>
<name>Q2SBN4_HAHCH</name>
<dbReference type="InterPro" id="IPR013974">
    <property type="entry name" value="SAF"/>
</dbReference>
<protein>
    <submittedName>
        <fullName evidence="2">Sialic acid synthase</fullName>
    </submittedName>
</protein>
<dbReference type="Gene3D" id="3.90.1210.10">
    <property type="entry name" value="Antifreeze-like/N-acetylneuraminic acid synthase C-terminal domain"/>
    <property type="match status" value="1"/>
</dbReference>
<dbReference type="InterPro" id="IPR057736">
    <property type="entry name" value="SAF_PseI/NeuA/NeuB"/>
</dbReference>
<dbReference type="Pfam" id="PF08666">
    <property type="entry name" value="SAF"/>
    <property type="match status" value="1"/>
</dbReference>
<dbReference type="InterPro" id="IPR036732">
    <property type="entry name" value="AFP_Neu5c_C_sf"/>
</dbReference>
<dbReference type="SUPFAM" id="SSF51269">
    <property type="entry name" value="AFP III-like domain"/>
    <property type="match status" value="1"/>
</dbReference>
<dbReference type="InterPro" id="IPR006190">
    <property type="entry name" value="SAF_AFP_Neu5Ac"/>
</dbReference>
<dbReference type="RefSeq" id="WP_011399004.1">
    <property type="nucleotide sequence ID" value="NC_007645.1"/>
</dbReference>
<dbReference type="PANTHER" id="PTHR42966">
    <property type="entry name" value="N-ACETYLNEURAMINATE SYNTHASE"/>
    <property type="match status" value="1"/>
</dbReference>
<gene>
    <name evidence="2" type="primary">neuB</name>
    <name evidence="2" type="ordered locus">HCH_05266</name>
</gene>
<dbReference type="EMBL" id="CP000155">
    <property type="protein sequence ID" value="ABC31940.1"/>
    <property type="molecule type" value="Genomic_DNA"/>
</dbReference>
<feature type="domain" description="AFP-like" evidence="1">
    <location>
        <begin position="294"/>
        <end position="350"/>
    </location>
</feature>
<accession>Q2SBN4</accession>
<dbReference type="KEGG" id="hch:HCH_05266"/>
<reference evidence="2 3" key="1">
    <citation type="journal article" date="2005" name="Nucleic Acids Res.">
        <title>Genomic blueprint of Hahella chejuensis, a marine microbe producing an algicidal agent.</title>
        <authorList>
            <person name="Jeong H."/>
            <person name="Yim J.H."/>
            <person name="Lee C."/>
            <person name="Choi S.-H."/>
            <person name="Park Y.K."/>
            <person name="Yoon S.H."/>
            <person name="Hur C.-G."/>
            <person name="Kang H.-Y."/>
            <person name="Kim D."/>
            <person name="Lee H.H."/>
            <person name="Park K.H."/>
            <person name="Park S.-H."/>
            <person name="Park H.-S."/>
            <person name="Lee H.K."/>
            <person name="Oh T.K."/>
            <person name="Kim J.F."/>
        </authorList>
    </citation>
    <scope>NUCLEOTIDE SEQUENCE [LARGE SCALE GENOMIC DNA]</scope>
    <source>
        <strain evidence="2 3">KCTC 2396</strain>
    </source>
</reference>
<dbReference type="Proteomes" id="UP000000238">
    <property type="component" value="Chromosome"/>
</dbReference>
<dbReference type="OrthoDB" id="9781701at2"/>